<dbReference type="SUPFAM" id="SSF55785">
    <property type="entry name" value="PYP-like sensor domain (PAS domain)"/>
    <property type="match status" value="1"/>
</dbReference>
<keyword evidence="15" id="KW-1185">Reference proteome</keyword>
<evidence type="ECO:0000256" key="11">
    <source>
        <dbReference type="SAM" id="SignalP"/>
    </source>
</evidence>
<dbReference type="Proteomes" id="UP000198623">
    <property type="component" value="Unassembled WGS sequence"/>
</dbReference>
<dbReference type="NCBIfam" id="TIGR00229">
    <property type="entry name" value="sensory_box"/>
    <property type="match status" value="1"/>
</dbReference>
<dbReference type="AlphaFoldDB" id="A0A1I2QZG1"/>
<dbReference type="Pfam" id="PF08448">
    <property type="entry name" value="PAS_4"/>
    <property type="match status" value="1"/>
</dbReference>
<dbReference type="Gene3D" id="1.10.287.130">
    <property type="match status" value="1"/>
</dbReference>
<dbReference type="InterPro" id="IPR036890">
    <property type="entry name" value="HATPase_C_sf"/>
</dbReference>
<evidence type="ECO:0000313" key="15">
    <source>
        <dbReference type="Proteomes" id="UP000198623"/>
    </source>
</evidence>
<keyword evidence="8" id="KW-0902">Two-component regulatory system</keyword>
<keyword evidence="11" id="KW-0732">Signal</keyword>
<keyword evidence="6" id="KW-0418">Kinase</keyword>
<dbReference type="SUPFAM" id="SSF47384">
    <property type="entry name" value="Homodimeric domain of signal transducing histidine kinase"/>
    <property type="match status" value="1"/>
</dbReference>
<dbReference type="CDD" id="cd00130">
    <property type="entry name" value="PAS"/>
    <property type="match status" value="1"/>
</dbReference>
<dbReference type="Gene3D" id="3.30.450.20">
    <property type="entry name" value="PAS domain"/>
    <property type="match status" value="1"/>
</dbReference>
<protein>
    <recommendedName>
        <fullName evidence="2">histidine kinase</fullName>
        <ecNumber evidence="2">2.7.13.3</ecNumber>
    </recommendedName>
</protein>
<evidence type="ECO:0000259" key="12">
    <source>
        <dbReference type="PROSITE" id="PS50109"/>
    </source>
</evidence>
<proteinExistence type="predicted"/>
<sequence length="490" mass="54647">MKNILFVLLLVTQSPWALAGITTIFKDENGKTNWQILANWSSGTLIILLSVVAVNLFFARRRANKANLELTAIRKDLEQRVKDRTATLDEANRQLTQSNHLLEEEVSQHIITSEQLRSSESYIKDILASMPLMLVSLDKDGKVTQWNKQVEEASGIPASQALGKTLWEAYPTVSITPEQIQQVIKKNEPIHLKQSLRSMAHFDITIYPLQGQTEAGVVILVDDISKQTAAENMLIHNDKMSFMGELASTMAHDINVPLQAILMDLKSFQHTLADQANTQTAADDKKARQLNTILHDMSSKGDQVSTIIGNLLAFARSRHEKKQLADIVDVMENAITLANDVVSVSAALPFSKVTLVRNFEKNLPLTPCYITELQQVFISLFRHACHALELKMAAASTDPGFKPTIKIILAECYDSLWIKIQHNGVGLNNEEQMCLFEPFFSNKAPGTDFDAGQRLSFSHYIVTEQHKGHMAVTSDVNVGSTVHIQLPIIE</sequence>
<dbReference type="InterPro" id="IPR035965">
    <property type="entry name" value="PAS-like_dom_sf"/>
</dbReference>
<keyword evidence="10" id="KW-0812">Transmembrane</keyword>
<dbReference type="InterPro" id="IPR000014">
    <property type="entry name" value="PAS"/>
</dbReference>
<dbReference type="Gene3D" id="3.30.565.10">
    <property type="entry name" value="Histidine kinase-like ATPase, C-terminal domain"/>
    <property type="match status" value="1"/>
</dbReference>
<dbReference type="InterPro" id="IPR036097">
    <property type="entry name" value="HisK_dim/P_sf"/>
</dbReference>
<feature type="domain" description="Histidine kinase" evidence="12">
    <location>
        <begin position="249"/>
        <end position="490"/>
    </location>
</feature>
<dbReference type="GO" id="GO:0005524">
    <property type="term" value="F:ATP binding"/>
    <property type="evidence" value="ECO:0007669"/>
    <property type="project" value="UniProtKB-KW"/>
</dbReference>
<evidence type="ECO:0000256" key="9">
    <source>
        <dbReference type="SAM" id="Coils"/>
    </source>
</evidence>
<evidence type="ECO:0000256" key="8">
    <source>
        <dbReference type="ARBA" id="ARBA00023012"/>
    </source>
</evidence>
<keyword evidence="4" id="KW-0808">Transferase</keyword>
<dbReference type="EC" id="2.7.13.3" evidence="2"/>
<feature type="domain" description="PAS" evidence="13">
    <location>
        <begin position="119"/>
        <end position="199"/>
    </location>
</feature>
<keyword evidence="3" id="KW-0597">Phosphoprotein</keyword>
<keyword evidence="10" id="KW-1133">Transmembrane helix</keyword>
<feature type="coiled-coil region" evidence="9">
    <location>
        <begin position="60"/>
        <end position="108"/>
    </location>
</feature>
<dbReference type="Pfam" id="PF02518">
    <property type="entry name" value="HATPase_c"/>
    <property type="match status" value="1"/>
</dbReference>
<feature type="transmembrane region" description="Helical" evidence="10">
    <location>
        <begin position="35"/>
        <end position="58"/>
    </location>
</feature>
<evidence type="ECO:0000313" key="14">
    <source>
        <dbReference type="EMBL" id="SFG31677.1"/>
    </source>
</evidence>
<dbReference type="SMART" id="SM00091">
    <property type="entry name" value="PAS"/>
    <property type="match status" value="1"/>
</dbReference>
<evidence type="ECO:0000256" key="7">
    <source>
        <dbReference type="ARBA" id="ARBA00022840"/>
    </source>
</evidence>
<dbReference type="GO" id="GO:0000155">
    <property type="term" value="F:phosphorelay sensor kinase activity"/>
    <property type="evidence" value="ECO:0007669"/>
    <property type="project" value="InterPro"/>
</dbReference>
<reference evidence="15" key="1">
    <citation type="submission" date="2016-10" db="EMBL/GenBank/DDBJ databases">
        <authorList>
            <person name="Varghese N."/>
            <person name="Submissions S."/>
        </authorList>
    </citation>
    <scope>NUCLEOTIDE SEQUENCE [LARGE SCALE GENOMIC DNA]</scope>
    <source>
        <strain evidence="15">CGMCC 1.10971</strain>
    </source>
</reference>
<name>A0A1I2QZG1_9GAMM</name>
<dbReference type="EMBL" id="FOOU01000005">
    <property type="protein sequence ID" value="SFG31677.1"/>
    <property type="molecule type" value="Genomic_DNA"/>
</dbReference>
<keyword evidence="9" id="KW-0175">Coiled coil</keyword>
<feature type="signal peptide" evidence="11">
    <location>
        <begin position="1"/>
        <end position="19"/>
    </location>
</feature>
<dbReference type="PANTHER" id="PTHR43065">
    <property type="entry name" value="SENSOR HISTIDINE KINASE"/>
    <property type="match status" value="1"/>
</dbReference>
<evidence type="ECO:0000256" key="1">
    <source>
        <dbReference type="ARBA" id="ARBA00000085"/>
    </source>
</evidence>
<evidence type="ECO:0000256" key="4">
    <source>
        <dbReference type="ARBA" id="ARBA00022679"/>
    </source>
</evidence>
<organism evidence="14 15">
    <name type="scientific">Neptunomonas qingdaonensis</name>
    <dbReference type="NCBI Taxonomy" id="1045558"/>
    <lineage>
        <taxon>Bacteria</taxon>
        <taxon>Pseudomonadati</taxon>
        <taxon>Pseudomonadota</taxon>
        <taxon>Gammaproteobacteria</taxon>
        <taxon>Oceanospirillales</taxon>
        <taxon>Oceanospirillaceae</taxon>
        <taxon>Neptunomonas</taxon>
    </lineage>
</organism>
<keyword evidence="5" id="KW-0547">Nucleotide-binding</keyword>
<feature type="chain" id="PRO_5011681470" description="histidine kinase" evidence="11">
    <location>
        <begin position="20"/>
        <end position="490"/>
    </location>
</feature>
<dbReference type="SUPFAM" id="SSF55874">
    <property type="entry name" value="ATPase domain of HSP90 chaperone/DNA topoisomerase II/histidine kinase"/>
    <property type="match status" value="1"/>
</dbReference>
<dbReference type="PANTHER" id="PTHR43065:SF10">
    <property type="entry name" value="PEROXIDE STRESS-ACTIVATED HISTIDINE KINASE MAK3"/>
    <property type="match status" value="1"/>
</dbReference>
<dbReference type="PROSITE" id="PS50109">
    <property type="entry name" value="HIS_KIN"/>
    <property type="match status" value="1"/>
</dbReference>
<dbReference type="InterPro" id="IPR013656">
    <property type="entry name" value="PAS_4"/>
</dbReference>
<dbReference type="PROSITE" id="PS50112">
    <property type="entry name" value="PAS"/>
    <property type="match status" value="1"/>
</dbReference>
<dbReference type="STRING" id="1045558.SAMN05216175_105144"/>
<keyword evidence="10" id="KW-0472">Membrane</keyword>
<dbReference type="InterPro" id="IPR005467">
    <property type="entry name" value="His_kinase_dom"/>
</dbReference>
<dbReference type="CDD" id="cd00082">
    <property type="entry name" value="HisKA"/>
    <property type="match status" value="1"/>
</dbReference>
<dbReference type="RefSeq" id="WP_090727168.1">
    <property type="nucleotide sequence ID" value="NZ_FOOU01000005.1"/>
</dbReference>
<evidence type="ECO:0000256" key="5">
    <source>
        <dbReference type="ARBA" id="ARBA00022741"/>
    </source>
</evidence>
<evidence type="ECO:0000259" key="13">
    <source>
        <dbReference type="PROSITE" id="PS50112"/>
    </source>
</evidence>
<evidence type="ECO:0000256" key="3">
    <source>
        <dbReference type="ARBA" id="ARBA00022553"/>
    </source>
</evidence>
<dbReference type="InterPro" id="IPR003661">
    <property type="entry name" value="HisK_dim/P_dom"/>
</dbReference>
<evidence type="ECO:0000256" key="6">
    <source>
        <dbReference type="ARBA" id="ARBA00022777"/>
    </source>
</evidence>
<accession>A0A1I2QZG1</accession>
<dbReference type="InterPro" id="IPR003594">
    <property type="entry name" value="HATPase_dom"/>
</dbReference>
<evidence type="ECO:0000256" key="2">
    <source>
        <dbReference type="ARBA" id="ARBA00012438"/>
    </source>
</evidence>
<keyword evidence="7" id="KW-0067">ATP-binding</keyword>
<dbReference type="OrthoDB" id="1931120at2"/>
<gene>
    <name evidence="14" type="ORF">SAMN05216175_105144</name>
</gene>
<evidence type="ECO:0000256" key="10">
    <source>
        <dbReference type="SAM" id="Phobius"/>
    </source>
</evidence>
<comment type="catalytic activity">
    <reaction evidence="1">
        <text>ATP + protein L-histidine = ADP + protein N-phospho-L-histidine.</text>
        <dbReference type="EC" id="2.7.13.3"/>
    </reaction>
</comment>